<feature type="signal peptide" evidence="4">
    <location>
        <begin position="1"/>
        <end position="23"/>
    </location>
</feature>
<feature type="domain" description="NodB homology" evidence="5">
    <location>
        <begin position="142"/>
        <end position="330"/>
    </location>
</feature>
<dbReference type="RefSeq" id="WP_220388047.1">
    <property type="nucleotide sequence ID" value="NZ_OBQK01000001.1"/>
</dbReference>
<dbReference type="EMBL" id="OBQK01000001">
    <property type="protein sequence ID" value="SOC52296.1"/>
    <property type="molecule type" value="Genomic_DNA"/>
</dbReference>
<dbReference type="InterPro" id="IPR002509">
    <property type="entry name" value="NODB_dom"/>
</dbReference>
<dbReference type="PROSITE" id="PS51677">
    <property type="entry name" value="NODB"/>
    <property type="match status" value="1"/>
</dbReference>
<evidence type="ECO:0000256" key="3">
    <source>
        <dbReference type="SAM" id="MobiDB-lite"/>
    </source>
</evidence>
<dbReference type="GO" id="GO:0046872">
    <property type="term" value="F:metal ion binding"/>
    <property type="evidence" value="ECO:0007669"/>
    <property type="project" value="UniProtKB-KW"/>
</dbReference>
<reference evidence="7" key="1">
    <citation type="submission" date="2017-08" db="EMBL/GenBank/DDBJ databases">
        <authorList>
            <person name="Varghese N."/>
            <person name="Submissions S."/>
        </authorList>
    </citation>
    <scope>NUCLEOTIDE SEQUENCE [LARGE SCALE GENOMIC DNA]</scope>
    <source>
        <strain evidence="7">USBA17B2</strain>
    </source>
</reference>
<feature type="chain" id="PRO_5039342568" evidence="4">
    <location>
        <begin position="24"/>
        <end position="340"/>
    </location>
</feature>
<dbReference type="GO" id="GO:0005975">
    <property type="term" value="P:carbohydrate metabolic process"/>
    <property type="evidence" value="ECO:0007669"/>
    <property type="project" value="InterPro"/>
</dbReference>
<protein>
    <submittedName>
        <fullName evidence="6">Peptidoglycan/xylan/chitin deacetylase, PgdA/CDA1 family</fullName>
    </submittedName>
</protein>
<keyword evidence="2" id="KW-0378">Hydrolase</keyword>
<keyword evidence="4" id="KW-0732">Signal</keyword>
<evidence type="ECO:0000256" key="4">
    <source>
        <dbReference type="SAM" id="SignalP"/>
    </source>
</evidence>
<evidence type="ECO:0000256" key="1">
    <source>
        <dbReference type="ARBA" id="ARBA00022723"/>
    </source>
</evidence>
<organism evidence="6 7">
    <name type="scientific">Ornithinimicrobium cerasi</name>
    <dbReference type="NCBI Taxonomy" id="2248773"/>
    <lineage>
        <taxon>Bacteria</taxon>
        <taxon>Bacillati</taxon>
        <taxon>Actinomycetota</taxon>
        <taxon>Actinomycetes</taxon>
        <taxon>Micrococcales</taxon>
        <taxon>Ornithinimicrobiaceae</taxon>
        <taxon>Ornithinimicrobium</taxon>
    </lineage>
</organism>
<feature type="region of interest" description="Disordered" evidence="3">
    <location>
        <begin position="26"/>
        <end position="118"/>
    </location>
</feature>
<sequence length="340" mass="35242">MRREQRRAGVVLATVLAGTLVLAGCGGDDEPGAAPGTTTTTTTSEGGVEEPMSTSTDASAPSTRDVVPTAEPTTAGPTTTPQPTTAEPPTPTPTTGPTQTPAPTSATPPAPRPTATPTAPDVTALVRAWRGVDVEAFATERRVVALTFDGGASDTAVADILATLDREDVVATFFVTGSFARSYPESVRAIARAGHPVGNHSDTHPSFPDSTDEQIRAELRAADGSISALTGHPTAPLFRFPFGDRTSLDIEVVNDAGYVPIRWTADTLGWKGTSEGITTAVVRDRVLSTLRPGQVVLMHVGAHPDDGSTLDADALPGMIEDLRSRGYGFVTLPDLLAEGP</sequence>
<evidence type="ECO:0000259" key="5">
    <source>
        <dbReference type="PROSITE" id="PS51677"/>
    </source>
</evidence>
<accession>A0A285VGN6</accession>
<keyword evidence="7" id="KW-1185">Reference proteome</keyword>
<name>A0A285VGN6_9MICO</name>
<dbReference type="PANTHER" id="PTHR10587">
    <property type="entry name" value="GLYCOSYL TRANSFERASE-RELATED"/>
    <property type="match status" value="1"/>
</dbReference>
<dbReference type="Pfam" id="PF01522">
    <property type="entry name" value="Polysacc_deac_1"/>
    <property type="match status" value="1"/>
</dbReference>
<feature type="compositionally biased region" description="Low complexity" evidence="3">
    <location>
        <begin position="68"/>
        <end position="85"/>
    </location>
</feature>
<dbReference type="GO" id="GO:0016810">
    <property type="term" value="F:hydrolase activity, acting on carbon-nitrogen (but not peptide) bonds"/>
    <property type="evidence" value="ECO:0007669"/>
    <property type="project" value="InterPro"/>
</dbReference>
<dbReference type="CDD" id="cd10917">
    <property type="entry name" value="CE4_NodB_like_6s_7s"/>
    <property type="match status" value="1"/>
</dbReference>
<dbReference type="InterPro" id="IPR011330">
    <property type="entry name" value="Glyco_hydro/deAcase_b/a-brl"/>
</dbReference>
<dbReference type="InterPro" id="IPR050248">
    <property type="entry name" value="Polysacc_deacetylase_ArnD"/>
</dbReference>
<dbReference type="AlphaFoldDB" id="A0A285VGN6"/>
<gene>
    <name evidence="6" type="ORF">SAMN05421879_101479</name>
</gene>
<evidence type="ECO:0000313" key="6">
    <source>
        <dbReference type="EMBL" id="SOC52296.1"/>
    </source>
</evidence>
<dbReference type="Proteomes" id="UP000219688">
    <property type="component" value="Unassembled WGS sequence"/>
</dbReference>
<proteinExistence type="predicted"/>
<dbReference type="GO" id="GO:0016020">
    <property type="term" value="C:membrane"/>
    <property type="evidence" value="ECO:0007669"/>
    <property type="project" value="TreeGrafter"/>
</dbReference>
<keyword evidence="1" id="KW-0479">Metal-binding</keyword>
<feature type="compositionally biased region" description="Low complexity" evidence="3">
    <location>
        <begin position="95"/>
        <end position="105"/>
    </location>
</feature>
<dbReference type="SUPFAM" id="SSF88713">
    <property type="entry name" value="Glycoside hydrolase/deacetylase"/>
    <property type="match status" value="1"/>
</dbReference>
<dbReference type="Gene3D" id="3.20.20.370">
    <property type="entry name" value="Glycoside hydrolase/deacetylase"/>
    <property type="match status" value="1"/>
</dbReference>
<dbReference type="PANTHER" id="PTHR10587:SF133">
    <property type="entry name" value="CHITIN DEACETYLASE 1-RELATED"/>
    <property type="match status" value="1"/>
</dbReference>
<evidence type="ECO:0000256" key="2">
    <source>
        <dbReference type="ARBA" id="ARBA00022801"/>
    </source>
</evidence>
<dbReference type="PROSITE" id="PS51257">
    <property type="entry name" value="PROKAR_LIPOPROTEIN"/>
    <property type="match status" value="1"/>
</dbReference>
<feature type="compositionally biased region" description="Polar residues" evidence="3">
    <location>
        <begin position="52"/>
        <end position="62"/>
    </location>
</feature>
<dbReference type="STRING" id="1122622.GCA_000421185_03312"/>
<evidence type="ECO:0000313" key="7">
    <source>
        <dbReference type="Proteomes" id="UP000219688"/>
    </source>
</evidence>